<evidence type="ECO:0000256" key="4">
    <source>
        <dbReference type="ARBA" id="ARBA00022670"/>
    </source>
</evidence>
<comment type="function">
    <text evidence="16">The C-terminal part of the hedgehog protein precursor displays an autoproteolysis activity that results in the cleavage of the full-length protein into two parts (N-product and C-product). In addition, the C-terminal part displays a cholesterol transferase activity that results by the covalent attachment of a cholesterol moiety to the C-terminal of the newly generated N-product. Once cleaved, the C-product has no signaling activity and diffuses from the cell.</text>
</comment>
<dbReference type="Pfam" id="PF01079">
    <property type="entry name" value="Hint"/>
    <property type="match status" value="1"/>
</dbReference>
<evidence type="ECO:0000256" key="16">
    <source>
        <dbReference type="ARBA" id="ARBA00045369"/>
    </source>
</evidence>
<reference evidence="22" key="1">
    <citation type="submission" date="2022-12" db="EMBL/GenBank/DDBJ databases">
        <title>Genome assemblies of Blomia tropicalis.</title>
        <authorList>
            <person name="Cui Y."/>
        </authorList>
    </citation>
    <scope>NUCLEOTIDE SEQUENCE</scope>
    <source>
        <tissue evidence="22">Adult mites</tissue>
    </source>
</reference>
<accession>A0A9Q0MEC8</accession>
<dbReference type="Gene3D" id="3.30.1380.10">
    <property type="match status" value="1"/>
</dbReference>
<keyword evidence="3 18" id="KW-1003">Cell membrane</keyword>
<dbReference type="InterPro" id="IPR003587">
    <property type="entry name" value="Hint_dom_N"/>
</dbReference>
<dbReference type="FunFam" id="3.30.1380.10:FF:000001">
    <property type="entry name" value="Indian hedgehog"/>
    <property type="match status" value="1"/>
</dbReference>
<dbReference type="GO" id="GO:0005886">
    <property type="term" value="C:plasma membrane"/>
    <property type="evidence" value="ECO:0007669"/>
    <property type="project" value="UniProtKB-SubCell"/>
</dbReference>
<feature type="transmembrane region" description="Helical" evidence="19">
    <location>
        <begin position="151"/>
        <end position="168"/>
    </location>
</feature>
<keyword evidence="5" id="KW-0808">Transferase</keyword>
<evidence type="ECO:0000313" key="22">
    <source>
        <dbReference type="EMBL" id="KAJ6224122.1"/>
    </source>
</evidence>
<dbReference type="InterPro" id="IPR050387">
    <property type="entry name" value="Hedgehog_Signaling"/>
</dbReference>
<keyword evidence="9 18" id="KW-0378">Hydrolase</keyword>
<evidence type="ECO:0000256" key="17">
    <source>
        <dbReference type="ARBA" id="ARBA00048589"/>
    </source>
</evidence>
<dbReference type="EMBL" id="JAPWDV010000001">
    <property type="protein sequence ID" value="KAJ6224122.1"/>
    <property type="molecule type" value="Genomic_DNA"/>
</dbReference>
<dbReference type="GO" id="GO:0016740">
    <property type="term" value="F:transferase activity"/>
    <property type="evidence" value="ECO:0007669"/>
    <property type="project" value="UniProtKB-KW"/>
</dbReference>
<evidence type="ECO:0000256" key="10">
    <source>
        <dbReference type="ARBA" id="ARBA00022813"/>
    </source>
</evidence>
<dbReference type="PROSITE" id="PS50817">
    <property type="entry name" value="INTEIN_N_TER"/>
    <property type="match status" value="1"/>
</dbReference>
<dbReference type="SUPFAM" id="SSF51294">
    <property type="entry name" value="Hedgehog/intein (Hint) domain"/>
    <property type="match status" value="1"/>
</dbReference>
<keyword evidence="19" id="KW-1133">Transmembrane helix</keyword>
<dbReference type="PRINTS" id="PR00632">
    <property type="entry name" value="SONICHHOG"/>
</dbReference>
<dbReference type="PANTHER" id="PTHR11889:SF31">
    <property type="entry name" value="PROTEIN HEDGEHOG"/>
    <property type="match status" value="1"/>
</dbReference>
<evidence type="ECO:0000256" key="18">
    <source>
        <dbReference type="RuleBase" id="RU280812"/>
    </source>
</evidence>
<dbReference type="GO" id="GO:0005615">
    <property type="term" value="C:extracellular space"/>
    <property type="evidence" value="ECO:0007669"/>
    <property type="project" value="TreeGrafter"/>
</dbReference>
<dbReference type="GO" id="GO:0005509">
    <property type="term" value="F:calcium ion binding"/>
    <property type="evidence" value="ECO:0007669"/>
    <property type="project" value="TreeGrafter"/>
</dbReference>
<name>A0A9Q0MEC8_BLOTA</name>
<dbReference type="SMART" id="SM00305">
    <property type="entry name" value="HintC"/>
    <property type="match status" value="1"/>
</dbReference>
<evidence type="ECO:0000256" key="5">
    <source>
        <dbReference type="ARBA" id="ARBA00022679"/>
    </source>
</evidence>
<evidence type="ECO:0000256" key="19">
    <source>
        <dbReference type="SAM" id="Phobius"/>
    </source>
</evidence>
<evidence type="ECO:0000256" key="8">
    <source>
        <dbReference type="ARBA" id="ARBA00022729"/>
    </source>
</evidence>
<dbReference type="GO" id="GO:0010468">
    <property type="term" value="P:regulation of gene expression"/>
    <property type="evidence" value="ECO:0007669"/>
    <property type="project" value="TreeGrafter"/>
</dbReference>
<organism evidence="22 23">
    <name type="scientific">Blomia tropicalis</name>
    <name type="common">Mite</name>
    <dbReference type="NCBI Taxonomy" id="40697"/>
    <lineage>
        <taxon>Eukaryota</taxon>
        <taxon>Metazoa</taxon>
        <taxon>Ecdysozoa</taxon>
        <taxon>Arthropoda</taxon>
        <taxon>Chelicerata</taxon>
        <taxon>Arachnida</taxon>
        <taxon>Acari</taxon>
        <taxon>Acariformes</taxon>
        <taxon>Sarcoptiformes</taxon>
        <taxon>Astigmata</taxon>
        <taxon>Glycyphagoidea</taxon>
        <taxon>Echimyopodidae</taxon>
        <taxon>Blomia</taxon>
    </lineage>
</organism>
<evidence type="ECO:0000256" key="2">
    <source>
        <dbReference type="ARBA" id="ARBA00022473"/>
    </source>
</evidence>
<dbReference type="InterPro" id="IPR039491">
    <property type="entry name" value="REX1-B"/>
</dbReference>
<evidence type="ECO:0000313" key="23">
    <source>
        <dbReference type="Proteomes" id="UP001142055"/>
    </source>
</evidence>
<dbReference type="InterPro" id="IPR000320">
    <property type="entry name" value="Hedgehog_signalling_dom"/>
</dbReference>
<dbReference type="CDD" id="cd00081">
    <property type="entry name" value="Hint"/>
    <property type="match status" value="1"/>
</dbReference>
<dbReference type="InterPro" id="IPR001657">
    <property type="entry name" value="Hedgehog"/>
</dbReference>
<dbReference type="GO" id="GO:0007267">
    <property type="term" value="P:cell-cell signaling"/>
    <property type="evidence" value="ECO:0007669"/>
    <property type="project" value="InterPro"/>
</dbReference>
<evidence type="ECO:0000256" key="6">
    <source>
        <dbReference type="ARBA" id="ARBA00022716"/>
    </source>
</evidence>
<sequence>MEMYEQRLSKKEGEIADEYETTRLAQKLLQLQDERIHTFKLFEEGYKIYLASSPNYDFAKFRELVSEVTKDFKRISSDIITIQKQFHSDGYTLLANMIDSLQDEEENRLKLCAKLQIAKQDAIDNPHIPEKWNDVAVLKEIRRIRNCPTKSWISILYTIVLILILVNVDHVNACGPGRRSNARRNPRKLTPLVFKQHIPNVSENTLGASGLSEGRVSRHHKRFKELVPNYNADIIFKDDEGTGADRLMTQRLKEKLNTLAISVMNQWPGVKLRVTQSWHEGNSYNGDSLHYEGRAVDITTSDKDRSKLGMLARLAVEAGFDWVYYESRVWIHCSVKSEQSDSARNGGCFDQDSIVYDRNGPKSIMDVKIGDQIMSVDDDGRYEYSEVLMFLDRDQSIERLYYHLQTESGSTITATPSHLLFVSEPNGTPFNTVKIDQNLYEILRITTSLGHGAYAPLTSRGNLVVNNITASCYAVIESQTLTHLSFIPIRMAHWFVQLGDRLSNQLLSNSISSRTDHRTSSTISTPQEGVHWYAKLLYHLFRRLIPSRMVFT</sequence>
<dbReference type="InterPro" id="IPR036844">
    <property type="entry name" value="Hint_dom_sf"/>
</dbReference>
<evidence type="ECO:0000256" key="15">
    <source>
        <dbReference type="ARBA" id="ARBA00023301"/>
    </source>
</evidence>
<keyword evidence="8 18" id="KW-0732">Signal</keyword>
<dbReference type="GO" id="GO:0016539">
    <property type="term" value="P:intein-mediated protein splicing"/>
    <property type="evidence" value="ECO:0007669"/>
    <property type="project" value="InterPro"/>
</dbReference>
<keyword evidence="15" id="KW-0504">Morphogen</keyword>
<dbReference type="GO" id="GO:0016540">
    <property type="term" value="P:protein autoprocessing"/>
    <property type="evidence" value="ECO:0007669"/>
    <property type="project" value="InterPro"/>
</dbReference>
<comment type="catalytic activity">
    <reaction evidence="17">
        <text>glycyl-L-cysteinyl-[protein] + cholesterol + H(+) = [protein]-C-terminal glycyl cholesterol ester + N-terminal L-cysteinyl-[protein]</text>
        <dbReference type="Rhea" id="RHEA:59504"/>
        <dbReference type="Rhea" id="RHEA-COMP:12707"/>
        <dbReference type="Rhea" id="RHEA-COMP:15369"/>
        <dbReference type="Rhea" id="RHEA-COMP:15374"/>
        <dbReference type="ChEBI" id="CHEBI:15378"/>
        <dbReference type="ChEBI" id="CHEBI:16113"/>
        <dbReference type="ChEBI" id="CHEBI:65250"/>
        <dbReference type="ChEBI" id="CHEBI:143135"/>
        <dbReference type="ChEBI" id="CHEBI:143140"/>
    </reaction>
    <physiologicalReaction direction="left-to-right" evidence="17">
        <dbReference type="Rhea" id="RHEA:59505"/>
    </physiologicalReaction>
</comment>
<dbReference type="GO" id="GO:0007224">
    <property type="term" value="P:smoothened signaling pathway"/>
    <property type="evidence" value="ECO:0007669"/>
    <property type="project" value="TreeGrafter"/>
</dbReference>
<comment type="function">
    <molecule>Protein hedgehog</molecule>
    <text evidence="18">The C-terminal part of the hedgehog protein precursor displays an autoproteolysis activity that results in the cleavage of the full-length protein into two parts (N-product and C-product). In addition, the C-terminal part displays a cholesterol transferase activity that results by the covalent attachment of a cholesterol moiety to the C-terminal of the newly generated N-product.</text>
</comment>
<keyword evidence="7" id="KW-0479">Metal-binding</keyword>
<proteinExistence type="inferred from homology"/>
<dbReference type="GO" id="GO:0048731">
    <property type="term" value="P:system development"/>
    <property type="evidence" value="ECO:0007669"/>
    <property type="project" value="UniProtKB-ARBA"/>
</dbReference>
<dbReference type="Gene3D" id="2.170.16.10">
    <property type="entry name" value="Hedgehog/Intein (Hint) domain"/>
    <property type="match status" value="1"/>
</dbReference>
<keyword evidence="14" id="KW-0449">Lipoprotein</keyword>
<dbReference type="InterPro" id="IPR009045">
    <property type="entry name" value="Zn_M74/Hedgehog-like"/>
</dbReference>
<evidence type="ECO:0000256" key="7">
    <source>
        <dbReference type="ARBA" id="ARBA00022723"/>
    </source>
</evidence>
<evidence type="ECO:0000259" key="21">
    <source>
        <dbReference type="SMART" id="SM00306"/>
    </source>
</evidence>
<dbReference type="GO" id="GO:0009653">
    <property type="term" value="P:anatomical structure morphogenesis"/>
    <property type="evidence" value="ECO:0007669"/>
    <property type="project" value="UniProtKB-KW"/>
</dbReference>
<dbReference type="GO" id="GO:0008233">
    <property type="term" value="F:peptidase activity"/>
    <property type="evidence" value="ECO:0007669"/>
    <property type="project" value="UniProtKB-UniRule"/>
</dbReference>
<evidence type="ECO:0000256" key="3">
    <source>
        <dbReference type="ARBA" id="ARBA00022475"/>
    </source>
</evidence>
<keyword evidence="18" id="KW-0333">Golgi apparatus</keyword>
<dbReference type="Pfam" id="PF14966">
    <property type="entry name" value="DNA_repr_REX1B"/>
    <property type="match status" value="1"/>
</dbReference>
<keyword evidence="2 18" id="KW-0217">Developmental protein</keyword>
<dbReference type="GO" id="GO:0005789">
    <property type="term" value="C:endoplasmic reticulum membrane"/>
    <property type="evidence" value="ECO:0007669"/>
    <property type="project" value="UniProtKB-SubCell"/>
</dbReference>
<keyword evidence="19" id="KW-0812">Transmembrane</keyword>
<comment type="similarity">
    <text evidence="1 18">Belongs to the hedgehog family.</text>
</comment>
<comment type="subcellular location">
    <molecule>Protein hedgehog N-product</molecule>
    <subcellularLocation>
        <location evidence="18">Cell membrane</location>
        <topology evidence="18">Lipid-anchor</topology>
    </subcellularLocation>
</comment>
<gene>
    <name evidence="22" type="ORF">RDWZM_002667</name>
</gene>
<protein>
    <recommendedName>
        <fullName evidence="18">Hedgehog protein</fullName>
    </recommendedName>
</protein>
<dbReference type="Pfam" id="PF01085">
    <property type="entry name" value="HH_signal"/>
    <property type="match status" value="1"/>
</dbReference>
<keyword evidence="6" id="KW-0709">Segmentation polarity protein</keyword>
<feature type="domain" description="Hint" evidence="21">
    <location>
        <begin position="346"/>
        <end position="449"/>
    </location>
</feature>
<dbReference type="Proteomes" id="UP001142055">
    <property type="component" value="Chromosome 1"/>
</dbReference>
<evidence type="ECO:0000259" key="20">
    <source>
        <dbReference type="SMART" id="SM00305"/>
    </source>
</evidence>
<comment type="subcellular location">
    <molecule>Sonic hedgehog protein</molecule>
    <subcellularLocation>
        <location evidence="18">Endoplasmic reticulum membrane</location>
    </subcellularLocation>
    <subcellularLocation>
        <location evidence="18">Golgi apparatus membrane</location>
    </subcellularLocation>
</comment>
<keyword evidence="11" id="KW-0106">Calcium</keyword>
<evidence type="ECO:0000256" key="1">
    <source>
        <dbReference type="ARBA" id="ARBA00010649"/>
    </source>
</evidence>
<dbReference type="GO" id="GO:0016015">
    <property type="term" value="F:morphogen activity"/>
    <property type="evidence" value="ECO:0007669"/>
    <property type="project" value="UniProtKB-KW"/>
</dbReference>
<dbReference type="GO" id="GO:0005113">
    <property type="term" value="F:patched binding"/>
    <property type="evidence" value="ECO:0007669"/>
    <property type="project" value="TreeGrafter"/>
</dbReference>
<keyword evidence="18" id="KW-0256">Endoplasmic reticulum</keyword>
<dbReference type="AlphaFoldDB" id="A0A9Q0MEC8"/>
<dbReference type="OMA" id="HWVSSLL"/>
<dbReference type="GO" id="GO:0000139">
    <property type="term" value="C:Golgi membrane"/>
    <property type="evidence" value="ECO:0007669"/>
    <property type="project" value="UniProtKB-SubCell"/>
</dbReference>
<keyword evidence="12 18" id="KW-0472">Membrane</keyword>
<comment type="function">
    <molecule>Protein hedgehog N-product</molecule>
    <text evidence="18">The dually lipidated hedgehog protein N-product is a morphogen which is essential for a variety of patterning events during development.</text>
</comment>
<evidence type="ECO:0000256" key="14">
    <source>
        <dbReference type="ARBA" id="ARBA00023288"/>
    </source>
</evidence>
<dbReference type="InterPro" id="IPR006141">
    <property type="entry name" value="Intein_N"/>
</dbReference>
<feature type="domain" description="Hint" evidence="20">
    <location>
        <begin position="436"/>
        <end position="478"/>
    </location>
</feature>
<keyword evidence="13" id="KW-0564">Palmitate</keyword>
<evidence type="ECO:0000256" key="13">
    <source>
        <dbReference type="ARBA" id="ARBA00023139"/>
    </source>
</evidence>
<dbReference type="InterPro" id="IPR001767">
    <property type="entry name" value="Hedgehog_Hint"/>
</dbReference>
<dbReference type="SMART" id="SM00306">
    <property type="entry name" value="HintN"/>
    <property type="match status" value="1"/>
</dbReference>
<dbReference type="GO" id="GO:0001708">
    <property type="term" value="P:cell fate specification"/>
    <property type="evidence" value="ECO:0007669"/>
    <property type="project" value="TreeGrafter"/>
</dbReference>
<keyword evidence="10 18" id="KW-0068">Autocatalytic cleavage</keyword>
<comment type="caution">
    <text evidence="22">The sequence shown here is derived from an EMBL/GenBank/DDBJ whole genome shotgun (WGS) entry which is preliminary data.</text>
</comment>
<dbReference type="SUPFAM" id="SSF55166">
    <property type="entry name" value="Hedgehog/DD-peptidase"/>
    <property type="match status" value="1"/>
</dbReference>
<dbReference type="InterPro" id="IPR003586">
    <property type="entry name" value="Hint_dom_C"/>
</dbReference>
<evidence type="ECO:0000256" key="12">
    <source>
        <dbReference type="ARBA" id="ARBA00023136"/>
    </source>
</evidence>
<keyword evidence="4 18" id="KW-0645">Protease</keyword>
<dbReference type="PANTHER" id="PTHR11889">
    <property type="entry name" value="HEDGEHOG"/>
    <property type="match status" value="1"/>
</dbReference>
<evidence type="ECO:0000256" key="9">
    <source>
        <dbReference type="ARBA" id="ARBA00022801"/>
    </source>
</evidence>
<keyword evidence="23" id="KW-1185">Reference proteome</keyword>
<evidence type="ECO:0000256" key="11">
    <source>
        <dbReference type="ARBA" id="ARBA00022837"/>
    </source>
</evidence>
<dbReference type="GO" id="GO:0007367">
    <property type="term" value="P:segment polarity determination"/>
    <property type="evidence" value="ECO:0007669"/>
    <property type="project" value="UniProtKB-KW"/>
</dbReference>